<dbReference type="PANTHER" id="PTHR33883">
    <property type="entry name" value="WPP DOMAIN-ASSOCIATED PROTEIN"/>
    <property type="match status" value="1"/>
</dbReference>
<feature type="coiled-coil region" evidence="1">
    <location>
        <begin position="648"/>
        <end position="748"/>
    </location>
</feature>
<accession>A0AB40APM9</accession>
<protein>
    <submittedName>
        <fullName evidence="3 4">WPP domain-associated protein-like isoform X1</fullName>
    </submittedName>
</protein>
<name>A0AB40APM9_DIOCR</name>
<evidence type="ECO:0000313" key="4">
    <source>
        <dbReference type="RefSeq" id="XP_039116906.1"/>
    </source>
</evidence>
<dbReference type="GeneID" id="120252807"/>
<evidence type="ECO:0000313" key="3">
    <source>
        <dbReference type="RefSeq" id="XP_039116905.1"/>
    </source>
</evidence>
<dbReference type="Proteomes" id="UP001515500">
    <property type="component" value="Chromosome 24"/>
</dbReference>
<evidence type="ECO:0000313" key="2">
    <source>
        <dbReference type="Proteomes" id="UP001515500"/>
    </source>
</evidence>
<sequence length="848" mass="97406">MQELMEDSEALNSRLCNSVDGAMLASSSFKESDILGNDSALYEKFLLDDLDSYWDDLSARLTVSRMVGDSVIKGMVNAVSEEAAQRIALKEAEVAVLSDRLKCYEAGAVQCNRMGPFMMMPKLPRIMETEGLDKSSSELRLELDYNEQLIGLRIAVEKQLDRLTDDLGSLKCLSSGKANEVVTEIDDRVDALKRTIETVFKQVSCGFGSLMVSVLDSHWENEFQNEVNAMLVQDYIKDIYDKFETKLWEQSRVINNLNKKWQEKLGELALMREELDGISRSLLSSETGSLFSQNSLDVFEEWNNGKRKDHIHWKVLGNHHYANCEENGLILMERSEEYEKTMSEVADSPQIKGMTKEEVIVYYKTEMIKMRRQHDSALQEKTEELFSLKREFLKERGSLHLRKDKEFELLRKKIPDIILKLDGILQVEEKSPLVHDDQFHSLKERIDALYSENQHLRGLLGDKRKEVSCLSSQVSETASQMTLHSSAEASLLKQIKKLKCDIKDVNFETSIRDELSKVILRDFITQHERNQDDIEIEAKIVQEIDSIIFRGLADDCVSAMKAIVVRHQTESISLQQVISQKEKAICLLNDENGKLKQVVSSLTVLMEEKKRIEVETDSTLNQQKVRFDLLCQELCILKDKVGKQEVLISEKTIELDSTKNRLNEALRQIDRYEMDVSNLNQKVKNTSDVLEEAQKQNNVLNSIIKEKQKLLSSSEMQAERMDSVIVSLKQLSEQVADVENKMEAKIEQNKSRLKVLTHQCNSTMRQYGTLKKKELWYKKMLDIRYSNLQKAEAEVDLLGDEVDALLSLLGKIYIALDHYSPVLRHYPGVMEILKLVQRELKGENTKLM</sequence>
<reference evidence="3 4" key="1">
    <citation type="submission" date="2025-04" db="UniProtKB">
        <authorList>
            <consortium name="RefSeq"/>
        </authorList>
    </citation>
    <scope>IDENTIFICATION</scope>
</reference>
<dbReference type="PANTHER" id="PTHR33883:SF10">
    <property type="entry name" value="WPP DOMAIN-ASSOCIATED PROTEIN"/>
    <property type="match status" value="1"/>
</dbReference>
<dbReference type="AlphaFoldDB" id="A0AB40APM9"/>
<dbReference type="RefSeq" id="XP_039116905.1">
    <property type="nucleotide sequence ID" value="XM_039260971.1"/>
</dbReference>
<dbReference type="SUPFAM" id="SSF57997">
    <property type="entry name" value="Tropomyosin"/>
    <property type="match status" value="1"/>
</dbReference>
<gene>
    <name evidence="3 4" type="primary">LOC120252807</name>
</gene>
<dbReference type="InterPro" id="IPR037490">
    <property type="entry name" value="WAP"/>
</dbReference>
<dbReference type="RefSeq" id="XP_039116906.1">
    <property type="nucleotide sequence ID" value="XM_039260972.1"/>
</dbReference>
<keyword evidence="2" id="KW-1185">Reference proteome</keyword>
<evidence type="ECO:0000256" key="1">
    <source>
        <dbReference type="SAM" id="Coils"/>
    </source>
</evidence>
<organism evidence="2 3">
    <name type="scientific">Dioscorea cayennensis subsp. rotundata</name>
    <name type="common">White Guinea yam</name>
    <name type="synonym">Dioscorea rotundata</name>
    <dbReference type="NCBI Taxonomy" id="55577"/>
    <lineage>
        <taxon>Eukaryota</taxon>
        <taxon>Viridiplantae</taxon>
        <taxon>Streptophyta</taxon>
        <taxon>Embryophyta</taxon>
        <taxon>Tracheophyta</taxon>
        <taxon>Spermatophyta</taxon>
        <taxon>Magnoliopsida</taxon>
        <taxon>Liliopsida</taxon>
        <taxon>Dioscoreales</taxon>
        <taxon>Dioscoreaceae</taxon>
        <taxon>Dioscorea</taxon>
    </lineage>
</organism>
<proteinExistence type="predicted"/>
<keyword evidence="1" id="KW-0175">Coiled coil</keyword>